<dbReference type="Proteomes" id="UP000288259">
    <property type="component" value="Unassembled WGS sequence"/>
</dbReference>
<dbReference type="PANTHER" id="PTHR36307:SF1">
    <property type="entry name" value="FLAGELLA BASAL BODY P-RING FORMATION PROTEIN FLGA"/>
    <property type="match status" value="1"/>
</dbReference>
<dbReference type="SMART" id="SM00858">
    <property type="entry name" value="SAF"/>
    <property type="match status" value="1"/>
</dbReference>
<proteinExistence type="inferred from homology"/>
<dbReference type="PANTHER" id="PTHR36307">
    <property type="entry name" value="FLAGELLA BASAL BODY P-RING FORMATION PROTEIN FLGA"/>
    <property type="match status" value="1"/>
</dbReference>
<keyword evidence="4 7" id="KW-0732">Signal</keyword>
<protein>
    <recommendedName>
        <fullName evidence="3 7">Flagella basal body P-ring formation protein FlgA</fullName>
    </recommendedName>
</protein>
<comment type="similarity">
    <text evidence="2 7">Belongs to the FlgA family.</text>
</comment>
<sequence length="230" mass="25319">MKYVFAVLSRLSLTLALAFSLPAAFAANWQPQLDKFLAQQLQPAVAEFSWQLYSAEPVAKALEQCQQPLFAAPQQLHKVAGRISVQVHCAESVSPLTLHLQVDAWVDYYVADRRLTARQPITTQDLRLQRGNLARLPTDIITDAAALQGQQLKRNLAAGSAVRSSLLEPVEVITYQDQVKVVYRGPGFAIEQVGVALQAGAIGDTIRVRLQQRQIILAEVTGRGQVIMSH</sequence>
<dbReference type="EMBL" id="PIPY01000009">
    <property type="protein sequence ID" value="RUO59033.1"/>
    <property type="molecule type" value="Genomic_DNA"/>
</dbReference>
<evidence type="ECO:0000256" key="4">
    <source>
        <dbReference type="ARBA" id="ARBA00022729"/>
    </source>
</evidence>
<name>A0A432YDM8_9GAMM</name>
<dbReference type="Gene3D" id="2.30.30.760">
    <property type="match status" value="1"/>
</dbReference>
<evidence type="ECO:0000256" key="2">
    <source>
        <dbReference type="ARBA" id="ARBA00010474"/>
    </source>
</evidence>
<dbReference type="AlphaFoldDB" id="A0A432YDM8"/>
<dbReference type="OrthoDB" id="6236246at2"/>
<comment type="function">
    <text evidence="6 7">Involved in the assembly process of the P-ring formation. It may associate with FlgF on the rod constituting a structure essential for the P-ring assembly or may act as a modulator protein for the P-ring assembly.</text>
</comment>
<keyword evidence="9" id="KW-0282">Flagellum</keyword>
<dbReference type="Pfam" id="PF13144">
    <property type="entry name" value="ChapFlgA"/>
    <property type="match status" value="1"/>
</dbReference>
<dbReference type="GO" id="GO:0042597">
    <property type="term" value="C:periplasmic space"/>
    <property type="evidence" value="ECO:0007669"/>
    <property type="project" value="UniProtKB-SubCell"/>
</dbReference>
<keyword evidence="9" id="KW-0966">Cell projection</keyword>
<dbReference type="CDD" id="cd11614">
    <property type="entry name" value="SAF_CpaB_FlgA_like"/>
    <property type="match status" value="1"/>
</dbReference>
<evidence type="ECO:0000313" key="9">
    <source>
        <dbReference type="EMBL" id="RUO59033.1"/>
    </source>
</evidence>
<dbReference type="GO" id="GO:0044780">
    <property type="term" value="P:bacterial-type flagellum assembly"/>
    <property type="evidence" value="ECO:0007669"/>
    <property type="project" value="InterPro"/>
</dbReference>
<dbReference type="InterPro" id="IPR013974">
    <property type="entry name" value="SAF"/>
</dbReference>
<comment type="caution">
    <text evidence="9">The sequence shown here is derived from an EMBL/GenBank/DDBJ whole genome shotgun (WGS) entry which is preliminary data.</text>
</comment>
<organism evidence="9 10">
    <name type="scientific">Pseudidiomarina insulisalsae</name>
    <dbReference type="NCBI Taxonomy" id="575789"/>
    <lineage>
        <taxon>Bacteria</taxon>
        <taxon>Pseudomonadati</taxon>
        <taxon>Pseudomonadota</taxon>
        <taxon>Gammaproteobacteria</taxon>
        <taxon>Alteromonadales</taxon>
        <taxon>Idiomarinaceae</taxon>
        <taxon>Pseudidiomarina</taxon>
    </lineage>
</organism>
<comment type="subcellular location">
    <subcellularLocation>
        <location evidence="1 7">Periplasm</location>
    </subcellularLocation>
</comment>
<keyword evidence="9" id="KW-0969">Cilium</keyword>
<evidence type="ECO:0000256" key="5">
    <source>
        <dbReference type="ARBA" id="ARBA00022764"/>
    </source>
</evidence>
<feature type="chain" id="PRO_5018816600" description="Flagella basal body P-ring formation protein FlgA" evidence="7">
    <location>
        <begin position="27"/>
        <end position="230"/>
    </location>
</feature>
<reference evidence="10" key="1">
    <citation type="journal article" date="2018" name="Front. Microbiol.">
        <title>Genome-Based Analysis Reveals the Taxonomy and Diversity of the Family Idiomarinaceae.</title>
        <authorList>
            <person name="Liu Y."/>
            <person name="Lai Q."/>
            <person name="Shao Z."/>
        </authorList>
    </citation>
    <scope>NUCLEOTIDE SEQUENCE [LARGE SCALE GENOMIC DNA]</scope>
    <source>
        <strain evidence="10">CVS-6</strain>
    </source>
</reference>
<keyword evidence="10" id="KW-1185">Reference proteome</keyword>
<evidence type="ECO:0000256" key="1">
    <source>
        <dbReference type="ARBA" id="ARBA00004418"/>
    </source>
</evidence>
<dbReference type="NCBIfam" id="TIGR03170">
    <property type="entry name" value="flgA_cterm"/>
    <property type="match status" value="1"/>
</dbReference>
<dbReference type="InterPro" id="IPR039246">
    <property type="entry name" value="Flagellar_FlgA"/>
</dbReference>
<dbReference type="RefSeq" id="WP_126755023.1">
    <property type="nucleotide sequence ID" value="NZ_PIPY01000009.1"/>
</dbReference>
<feature type="signal peptide" evidence="7">
    <location>
        <begin position="1"/>
        <end position="26"/>
    </location>
</feature>
<evidence type="ECO:0000256" key="7">
    <source>
        <dbReference type="RuleBase" id="RU362063"/>
    </source>
</evidence>
<evidence type="ECO:0000313" key="10">
    <source>
        <dbReference type="Proteomes" id="UP000288259"/>
    </source>
</evidence>
<evidence type="ECO:0000259" key="8">
    <source>
        <dbReference type="SMART" id="SM00858"/>
    </source>
</evidence>
<accession>A0A432YDM8</accession>
<feature type="domain" description="SAF" evidence="8">
    <location>
        <begin position="106"/>
        <end position="168"/>
    </location>
</feature>
<keyword evidence="7" id="KW-1005">Bacterial flagellum biogenesis</keyword>
<gene>
    <name evidence="9" type="primary">flgA</name>
    <name evidence="9" type="ORF">CWI71_09450</name>
</gene>
<keyword evidence="5 7" id="KW-0574">Periplasm</keyword>
<evidence type="ECO:0000256" key="6">
    <source>
        <dbReference type="ARBA" id="ARBA00025643"/>
    </source>
</evidence>
<dbReference type="Gene3D" id="3.90.1210.10">
    <property type="entry name" value="Antifreeze-like/N-acetylneuraminic acid synthase C-terminal domain"/>
    <property type="match status" value="1"/>
</dbReference>
<evidence type="ECO:0000256" key="3">
    <source>
        <dbReference type="ARBA" id="ARBA00014754"/>
    </source>
</evidence>
<dbReference type="InterPro" id="IPR017585">
    <property type="entry name" value="SAF_FlgA"/>
</dbReference>